<dbReference type="PANTHER" id="PTHR38248:SF2">
    <property type="entry name" value="FUNK1 11"/>
    <property type="match status" value="1"/>
</dbReference>
<name>A0AAW0BF98_9AGAR</name>
<dbReference type="Pfam" id="PF17667">
    <property type="entry name" value="Pkinase_fungal"/>
    <property type="match status" value="1"/>
</dbReference>
<dbReference type="PROSITE" id="PS00109">
    <property type="entry name" value="PROTEIN_KINASE_TYR"/>
    <property type="match status" value="1"/>
</dbReference>
<dbReference type="InterPro" id="IPR000719">
    <property type="entry name" value="Prot_kinase_dom"/>
</dbReference>
<feature type="region of interest" description="Disordered" evidence="1">
    <location>
        <begin position="658"/>
        <end position="683"/>
    </location>
</feature>
<evidence type="ECO:0000259" key="2">
    <source>
        <dbReference type="PROSITE" id="PS50011"/>
    </source>
</evidence>
<evidence type="ECO:0000313" key="4">
    <source>
        <dbReference type="Proteomes" id="UP001383192"/>
    </source>
</evidence>
<dbReference type="Gene3D" id="1.10.510.10">
    <property type="entry name" value="Transferase(Phosphotransferase) domain 1"/>
    <property type="match status" value="1"/>
</dbReference>
<dbReference type="InterPro" id="IPR011009">
    <property type="entry name" value="Kinase-like_dom_sf"/>
</dbReference>
<sequence length="683" mass="78104">MDPKDEEEEVFAPLVDGFNAILDILSELTGAEKHIKFSNTFSSLIKTQRSDYSYKSDMAVSLTQTMTFGREAGEQHDHEWDVVVLGEYDKCSSRWCTDDNIARIVGNASGLLGRDPTRRFTYGLTIENTNVQFWFFSRSHVYVTENLDIHKDTKALIYFVLALGSSSKVELGFDPTVQRVPYGPAKEPVYRFTIDGHQYQAVQSIRGWKAYTILGSASRIYKVRRVLPSGELSKVVEVMKDLWIPEGIRTEYDLRQAIKVKINKVNPVEGLDPQAFDRHFVKIEGCEFVQVPSTSDRQSLVNDSSTNFLRHATPPEYEILHLQSTSSASRRNSCFRSPTSTPEHTCERLEDGDYDHRTQANTADLRRLKYEQYKNLTHCRILMEDAGRPLFQVRDMRTFIVCIVQTITALMFLYSAGFVHRDISAGNILVSEENGEVICKLSDLETAKEINSENGYPLRDVNVGTPLYMATEVASGHWQFQPSPPSPKLTPNECVLLGSLEEDETSSWTQPLHKLKEISFNFLHDLESLFWICMHFLVEVHARDEEISNRLTENRLRDFDLVFWMSRWTFFRGTLGVVLQSSVSSRLYSVYRYLYHLARILEEEYRRIENTTSETTLDVSVDVYKKLQTWLHDLLACDSPNLWLGEVVNTKEYVSADRKRKAGTSIDNASAKEAKRHAGSGGS</sequence>
<dbReference type="Proteomes" id="UP001383192">
    <property type="component" value="Unassembled WGS sequence"/>
</dbReference>
<dbReference type="GO" id="GO:0005524">
    <property type="term" value="F:ATP binding"/>
    <property type="evidence" value="ECO:0007669"/>
    <property type="project" value="InterPro"/>
</dbReference>
<dbReference type="AlphaFoldDB" id="A0AAW0BF98"/>
<dbReference type="InterPro" id="IPR040976">
    <property type="entry name" value="Pkinase_fungal"/>
</dbReference>
<dbReference type="PANTHER" id="PTHR38248">
    <property type="entry name" value="FUNK1 6"/>
    <property type="match status" value="1"/>
</dbReference>
<evidence type="ECO:0000313" key="3">
    <source>
        <dbReference type="EMBL" id="KAK7024387.1"/>
    </source>
</evidence>
<organism evidence="3 4">
    <name type="scientific">Paramarasmius palmivorus</name>
    <dbReference type="NCBI Taxonomy" id="297713"/>
    <lineage>
        <taxon>Eukaryota</taxon>
        <taxon>Fungi</taxon>
        <taxon>Dikarya</taxon>
        <taxon>Basidiomycota</taxon>
        <taxon>Agaricomycotina</taxon>
        <taxon>Agaricomycetes</taxon>
        <taxon>Agaricomycetidae</taxon>
        <taxon>Agaricales</taxon>
        <taxon>Marasmiineae</taxon>
        <taxon>Marasmiaceae</taxon>
        <taxon>Paramarasmius</taxon>
    </lineage>
</organism>
<dbReference type="SMART" id="SM00220">
    <property type="entry name" value="S_TKc"/>
    <property type="match status" value="1"/>
</dbReference>
<dbReference type="SUPFAM" id="SSF56112">
    <property type="entry name" value="Protein kinase-like (PK-like)"/>
    <property type="match status" value="1"/>
</dbReference>
<feature type="compositionally biased region" description="Basic residues" evidence="1">
    <location>
        <begin position="674"/>
        <end position="683"/>
    </location>
</feature>
<reference evidence="3 4" key="1">
    <citation type="submission" date="2024-01" db="EMBL/GenBank/DDBJ databases">
        <title>A draft genome for a cacao thread blight-causing isolate of Paramarasmius palmivorus.</title>
        <authorList>
            <person name="Baruah I.K."/>
            <person name="Bukari Y."/>
            <person name="Amoako-Attah I."/>
            <person name="Meinhardt L.W."/>
            <person name="Bailey B.A."/>
            <person name="Cohen S.P."/>
        </authorList>
    </citation>
    <scope>NUCLEOTIDE SEQUENCE [LARGE SCALE GENOMIC DNA]</scope>
    <source>
        <strain evidence="3 4">GH-12</strain>
    </source>
</reference>
<dbReference type="EMBL" id="JAYKXP010000125">
    <property type="protein sequence ID" value="KAK7024387.1"/>
    <property type="molecule type" value="Genomic_DNA"/>
</dbReference>
<dbReference type="PROSITE" id="PS50011">
    <property type="entry name" value="PROTEIN_KINASE_DOM"/>
    <property type="match status" value="1"/>
</dbReference>
<proteinExistence type="predicted"/>
<evidence type="ECO:0000256" key="1">
    <source>
        <dbReference type="SAM" id="MobiDB-lite"/>
    </source>
</evidence>
<accession>A0AAW0BF98</accession>
<protein>
    <recommendedName>
        <fullName evidence="2">Protein kinase domain-containing protein</fullName>
    </recommendedName>
</protein>
<dbReference type="GO" id="GO:0004672">
    <property type="term" value="F:protein kinase activity"/>
    <property type="evidence" value="ECO:0007669"/>
    <property type="project" value="InterPro"/>
</dbReference>
<dbReference type="InterPro" id="IPR008266">
    <property type="entry name" value="Tyr_kinase_AS"/>
</dbReference>
<keyword evidence="4" id="KW-1185">Reference proteome</keyword>
<gene>
    <name evidence="3" type="ORF">VNI00_016328</name>
</gene>
<feature type="domain" description="Protein kinase" evidence="2">
    <location>
        <begin position="221"/>
        <end position="571"/>
    </location>
</feature>
<comment type="caution">
    <text evidence="3">The sequence shown here is derived from an EMBL/GenBank/DDBJ whole genome shotgun (WGS) entry which is preliminary data.</text>
</comment>